<protein>
    <submittedName>
        <fullName evidence="1">Uncharacterized protein</fullName>
    </submittedName>
</protein>
<dbReference type="Proteomes" id="UP000604046">
    <property type="component" value="Unassembled WGS sequence"/>
</dbReference>
<dbReference type="AlphaFoldDB" id="A0A812K5D0"/>
<accession>A0A812K5D0</accession>
<comment type="caution">
    <text evidence="1">The sequence shown here is derived from an EMBL/GenBank/DDBJ whole genome shotgun (WGS) entry which is preliminary data.</text>
</comment>
<gene>
    <name evidence="1" type="ORF">SNAT2548_LOCUS8096</name>
</gene>
<evidence type="ECO:0000313" key="1">
    <source>
        <dbReference type="EMBL" id="CAE7220873.1"/>
    </source>
</evidence>
<reference evidence="1" key="1">
    <citation type="submission" date="2021-02" db="EMBL/GenBank/DDBJ databases">
        <authorList>
            <person name="Dougan E. K."/>
            <person name="Rhodes N."/>
            <person name="Thang M."/>
            <person name="Chan C."/>
        </authorList>
    </citation>
    <scope>NUCLEOTIDE SEQUENCE</scope>
</reference>
<proteinExistence type="predicted"/>
<evidence type="ECO:0000313" key="2">
    <source>
        <dbReference type="Proteomes" id="UP000604046"/>
    </source>
</evidence>
<name>A0A812K5D0_9DINO</name>
<dbReference type="EMBL" id="CAJNDS010000588">
    <property type="protein sequence ID" value="CAE7220873.1"/>
    <property type="molecule type" value="Genomic_DNA"/>
</dbReference>
<keyword evidence="2" id="KW-1185">Reference proteome</keyword>
<dbReference type="OrthoDB" id="418074at2759"/>
<organism evidence="1 2">
    <name type="scientific">Symbiodinium natans</name>
    <dbReference type="NCBI Taxonomy" id="878477"/>
    <lineage>
        <taxon>Eukaryota</taxon>
        <taxon>Sar</taxon>
        <taxon>Alveolata</taxon>
        <taxon>Dinophyceae</taxon>
        <taxon>Suessiales</taxon>
        <taxon>Symbiodiniaceae</taxon>
        <taxon>Symbiodinium</taxon>
    </lineage>
</organism>
<sequence>MEVGAAVAAGWTEEEQLVRYLVHPSPDGYPEGASALPVAPHDLPPAPPRVQANLAGSETVLQERSPWEQVLEAQGFPHGDLAGSSTAPPLLHTQQMAVELPPMRMPIMAAIGPVPSGRVELLSANLGPASAATSMRGPSEAFQSWLVDLERFHEERLLQEAQRRFCSCGPHASLNDFKKWLCAASHFADEAIVREMRKAQVCTWLLCVRRLSGHRLGVPECALQMSLPPEVKLRIETFIGGRHVWGPINAARAKQIAECAQRQLKRSEGLLRQSALAALVARYVHPAVVQAAEAGCVACYTEIPTDDVALQALFEVVASEPQHTKEVGAMLCAHLAIDGFQVEPKYHDPEYGLWRGFWVDKCNRLRLVLRW</sequence>